<dbReference type="GO" id="GO:0005886">
    <property type="term" value="C:plasma membrane"/>
    <property type="evidence" value="ECO:0007669"/>
    <property type="project" value="TreeGrafter"/>
</dbReference>
<dbReference type="Pfam" id="PF22621">
    <property type="entry name" value="CurL-like_PKS_C"/>
    <property type="match status" value="1"/>
</dbReference>
<dbReference type="PANTHER" id="PTHR43775:SF37">
    <property type="entry name" value="SI:DKEY-61P9.11"/>
    <property type="match status" value="1"/>
</dbReference>
<dbReference type="InterPro" id="IPR016039">
    <property type="entry name" value="Thiolase-like"/>
</dbReference>
<evidence type="ECO:0000256" key="2">
    <source>
        <dbReference type="ARBA" id="ARBA00022553"/>
    </source>
</evidence>
<dbReference type="GO" id="GO:0005737">
    <property type="term" value="C:cytoplasm"/>
    <property type="evidence" value="ECO:0007669"/>
    <property type="project" value="TreeGrafter"/>
</dbReference>
<dbReference type="Gene3D" id="1.10.1200.10">
    <property type="entry name" value="ACP-like"/>
    <property type="match status" value="1"/>
</dbReference>
<evidence type="ECO:0000256" key="5">
    <source>
        <dbReference type="SAM" id="MobiDB-lite"/>
    </source>
</evidence>
<dbReference type="InterPro" id="IPR014031">
    <property type="entry name" value="Ketoacyl_synth_C"/>
</dbReference>
<evidence type="ECO:0000259" key="6">
    <source>
        <dbReference type="PROSITE" id="PS50075"/>
    </source>
</evidence>
<evidence type="ECO:0000313" key="9">
    <source>
        <dbReference type="Proteomes" id="UP000237846"/>
    </source>
</evidence>
<feature type="region of interest" description="Disordered" evidence="5">
    <location>
        <begin position="883"/>
        <end position="903"/>
    </location>
</feature>
<dbReference type="PROSITE" id="PS52004">
    <property type="entry name" value="KS3_2"/>
    <property type="match status" value="1"/>
</dbReference>
<dbReference type="SUPFAM" id="SSF55048">
    <property type="entry name" value="Probable ACP-binding domain of malonyl-CoA ACP transacylase"/>
    <property type="match status" value="1"/>
</dbReference>
<gene>
    <name evidence="8" type="ORF">CLV72_106137</name>
</gene>
<dbReference type="Gene3D" id="3.40.366.10">
    <property type="entry name" value="Malonyl-Coenzyme A Acyl Carrier Protein, domain 2"/>
    <property type="match status" value="1"/>
</dbReference>
<dbReference type="InterPro" id="IPR009081">
    <property type="entry name" value="PP-bd_ACP"/>
</dbReference>
<proteinExistence type="predicted"/>
<dbReference type="Pfam" id="PF00109">
    <property type="entry name" value="ketoacyl-synt"/>
    <property type="match status" value="1"/>
</dbReference>
<dbReference type="InterPro" id="IPR016035">
    <property type="entry name" value="Acyl_Trfase/lysoPLipase"/>
</dbReference>
<dbReference type="InterPro" id="IPR014030">
    <property type="entry name" value="Ketoacyl_synth_N"/>
</dbReference>
<dbReference type="SUPFAM" id="SSF53901">
    <property type="entry name" value="Thiolase-like"/>
    <property type="match status" value="1"/>
</dbReference>
<dbReference type="Pfam" id="PF00698">
    <property type="entry name" value="Acyl_transf_1"/>
    <property type="match status" value="1"/>
</dbReference>
<dbReference type="InterPro" id="IPR016036">
    <property type="entry name" value="Malonyl_transacylase_ACP-bd"/>
</dbReference>
<dbReference type="Gene3D" id="3.30.70.3290">
    <property type="match status" value="1"/>
</dbReference>
<dbReference type="Proteomes" id="UP000237846">
    <property type="component" value="Unassembled WGS sequence"/>
</dbReference>
<dbReference type="PANTHER" id="PTHR43775">
    <property type="entry name" value="FATTY ACID SYNTHASE"/>
    <property type="match status" value="1"/>
</dbReference>
<dbReference type="Pfam" id="PF02801">
    <property type="entry name" value="Ketoacyl-synt_C"/>
    <property type="match status" value="1"/>
</dbReference>
<dbReference type="CDD" id="cd00833">
    <property type="entry name" value="PKS"/>
    <property type="match status" value="1"/>
</dbReference>
<keyword evidence="2" id="KW-0597">Phosphoprotein</keyword>
<evidence type="ECO:0000256" key="4">
    <source>
        <dbReference type="ARBA" id="ARBA00023315"/>
    </source>
</evidence>
<protein>
    <submittedName>
        <fullName evidence="8">Acyl transferase domain-containing protein</fullName>
    </submittedName>
</protein>
<dbReference type="Gene3D" id="3.40.47.10">
    <property type="match status" value="1"/>
</dbReference>
<dbReference type="GO" id="GO:0006633">
    <property type="term" value="P:fatty acid biosynthetic process"/>
    <property type="evidence" value="ECO:0007669"/>
    <property type="project" value="TreeGrafter"/>
</dbReference>
<dbReference type="Pfam" id="PF00550">
    <property type="entry name" value="PP-binding"/>
    <property type="match status" value="1"/>
</dbReference>
<reference evidence="8 9" key="1">
    <citation type="submission" date="2018-03" db="EMBL/GenBank/DDBJ databases">
        <title>Genomic Encyclopedia of Archaeal and Bacterial Type Strains, Phase II (KMG-II): from individual species to whole genera.</title>
        <authorList>
            <person name="Goeker M."/>
        </authorList>
    </citation>
    <scope>NUCLEOTIDE SEQUENCE [LARGE SCALE GENOMIC DNA]</scope>
    <source>
        <strain evidence="8 9">DSM 45601</strain>
    </source>
</reference>
<keyword evidence="1" id="KW-0596">Phosphopantetheine</keyword>
<evidence type="ECO:0000256" key="1">
    <source>
        <dbReference type="ARBA" id="ARBA00022450"/>
    </source>
</evidence>
<dbReference type="SMART" id="SM00825">
    <property type="entry name" value="PKS_KS"/>
    <property type="match status" value="1"/>
</dbReference>
<organism evidence="8 9">
    <name type="scientific">Allonocardiopsis opalescens</name>
    <dbReference type="NCBI Taxonomy" id="1144618"/>
    <lineage>
        <taxon>Bacteria</taxon>
        <taxon>Bacillati</taxon>
        <taxon>Actinomycetota</taxon>
        <taxon>Actinomycetes</taxon>
        <taxon>Streptosporangiales</taxon>
        <taxon>Allonocardiopsis</taxon>
    </lineage>
</organism>
<accession>A0A2T0PZX0</accession>
<dbReference type="GO" id="GO:0004312">
    <property type="term" value="F:fatty acid synthase activity"/>
    <property type="evidence" value="ECO:0007669"/>
    <property type="project" value="TreeGrafter"/>
</dbReference>
<dbReference type="InterPro" id="IPR036736">
    <property type="entry name" value="ACP-like_sf"/>
</dbReference>
<dbReference type="SMART" id="SM00823">
    <property type="entry name" value="PKS_PP"/>
    <property type="match status" value="1"/>
</dbReference>
<dbReference type="RefSeq" id="WP_106248834.1">
    <property type="nucleotide sequence ID" value="NZ_PVZC01000006.1"/>
</dbReference>
<evidence type="ECO:0000256" key="3">
    <source>
        <dbReference type="ARBA" id="ARBA00022679"/>
    </source>
</evidence>
<keyword evidence="9" id="KW-1185">Reference proteome</keyword>
<evidence type="ECO:0000313" key="8">
    <source>
        <dbReference type="EMBL" id="PRX97101.1"/>
    </source>
</evidence>
<evidence type="ECO:0000259" key="7">
    <source>
        <dbReference type="PROSITE" id="PS52004"/>
    </source>
</evidence>
<dbReference type="EMBL" id="PVZC01000006">
    <property type="protein sequence ID" value="PRX97101.1"/>
    <property type="molecule type" value="Genomic_DNA"/>
</dbReference>
<keyword evidence="4" id="KW-0012">Acyltransferase</keyword>
<feature type="domain" description="Ketosynthase family 3 (KS3)" evidence="7">
    <location>
        <begin position="5"/>
        <end position="429"/>
    </location>
</feature>
<feature type="domain" description="Carrier" evidence="6">
    <location>
        <begin position="941"/>
        <end position="1015"/>
    </location>
</feature>
<dbReference type="GO" id="GO:0071770">
    <property type="term" value="P:DIM/DIP cell wall layer assembly"/>
    <property type="evidence" value="ECO:0007669"/>
    <property type="project" value="TreeGrafter"/>
</dbReference>
<sequence length="1026" mass="109204">MTGRHSPIAIVGAACRLPGAPDVSGLWELLVHERDTVTEIPSDRLMAPDWADLAQRRRLVASRAGGFLPGIDLFDAAFFGISPNEAVRLDPQHRLMLECTWEALEDAGIPAERLAGSSTGVYTACLFSDYWDLLRAGGKYDAHASLGGASCGIAAGRISYQLDLRGPSMGLAATCSSSLLAVHLAVQALRSGEIEAAIVAGASLLVGPDLYFPLTSGGLLSRSGRCRFGDAGADGYVRSEGGVALVLKPLDRALADGDPVYAAILGSAVNNDGRSGGTMIGPGLDGQEAMLRAAYRDAGVSPGEVRYVETHGAGTPNGDRVELTALGRVLREGREPGRRCLAGSVKSNIGHIEGAAGMAGLLKAALAVRHRTIPRTLHVETPIPVVQDPGQPVDLALRTVHEPPETGRFVAGVSSFGLSGTNAHVVLADVPVPATARRRRRHRFPYLLPLSARDPRALAELAGRYADLVGERPSAERVADVAYSAAVRRSHHRRRAAVVAGDPDTLLEALRSLRDGTPHPAVVGGTAPAAKPPRVVFVFPGQGSQWVGMGRELLARGGVFARRFRECDRAIRAELGWSPVERLDDDRPLTAVDEVQPMLWAVQVSLASLWQHWGIRPDLVIGHSMGEIAAATATGALTVADGAAVVCRRSRLLRELPEPGAMCAVQLGEQEARRAIGDAADRVCVGVVNSSDSCVLSGDPAELAKIVEPLRRRGVYCRMVQVDYASHAPQVEAVREGLLDALAGLRPRNGRTPVHSTVMDRPAAGTEFDAAYWMENLRRQVRFASAVRTTLTGDDPALFIEISPHPTLLAAIESEIAAQGADAWAVPSLRRDEPETESLLLSLGAVYARGCSPGWRRVQAEGRSVPLPSYPWQRRRYWVDAPKPSRAAENADQARPTDPDPIGDEWAGSLDMAATVMELAVDLGPDAGAPGGGARPLRSAAACRRRLTAVVAGHLGMAPQDLEPEAPLVLAGLDSLAAVRLRHLIEREFELSVPVGELLGPRPLAELADDLYARLTELPRPQVALR</sequence>
<dbReference type="PROSITE" id="PS00012">
    <property type="entry name" value="PHOSPHOPANTETHEINE"/>
    <property type="match status" value="1"/>
</dbReference>
<dbReference type="InterPro" id="IPR020806">
    <property type="entry name" value="PKS_PP-bd"/>
</dbReference>
<dbReference type="FunFam" id="3.40.366.10:FF:000002">
    <property type="entry name" value="Probable polyketide synthase 2"/>
    <property type="match status" value="1"/>
</dbReference>
<dbReference type="PROSITE" id="PS51257">
    <property type="entry name" value="PROKAR_LIPOPROTEIN"/>
    <property type="match status" value="1"/>
</dbReference>
<dbReference type="InterPro" id="IPR020841">
    <property type="entry name" value="PKS_Beta-ketoAc_synthase_dom"/>
</dbReference>
<dbReference type="InterPro" id="IPR001227">
    <property type="entry name" value="Ac_transferase_dom_sf"/>
</dbReference>
<dbReference type="AlphaFoldDB" id="A0A2T0PZX0"/>
<dbReference type="SUPFAM" id="SSF52151">
    <property type="entry name" value="FabD/lysophospholipase-like"/>
    <property type="match status" value="1"/>
</dbReference>
<comment type="caution">
    <text evidence="8">The sequence shown here is derived from an EMBL/GenBank/DDBJ whole genome shotgun (WGS) entry which is preliminary data.</text>
</comment>
<dbReference type="SUPFAM" id="SSF47336">
    <property type="entry name" value="ACP-like"/>
    <property type="match status" value="1"/>
</dbReference>
<dbReference type="GO" id="GO:0031177">
    <property type="term" value="F:phosphopantetheine binding"/>
    <property type="evidence" value="ECO:0007669"/>
    <property type="project" value="InterPro"/>
</dbReference>
<dbReference type="OrthoDB" id="4537517at2"/>
<dbReference type="InterPro" id="IPR050091">
    <property type="entry name" value="PKS_NRPS_Biosynth_Enz"/>
</dbReference>
<dbReference type="PROSITE" id="PS50075">
    <property type="entry name" value="CARRIER"/>
    <property type="match status" value="1"/>
</dbReference>
<name>A0A2T0PZX0_9ACTN</name>
<dbReference type="InterPro" id="IPR006162">
    <property type="entry name" value="Ppantetheine_attach_site"/>
</dbReference>
<dbReference type="InterPro" id="IPR014043">
    <property type="entry name" value="Acyl_transferase_dom"/>
</dbReference>
<dbReference type="SMART" id="SM00827">
    <property type="entry name" value="PKS_AT"/>
    <property type="match status" value="1"/>
</dbReference>
<keyword evidence="3 8" id="KW-0808">Transferase</keyword>